<dbReference type="Pfam" id="PF00582">
    <property type="entry name" value="Usp"/>
    <property type="match status" value="1"/>
</dbReference>
<dbReference type="InterPro" id="IPR014729">
    <property type="entry name" value="Rossmann-like_a/b/a_fold"/>
</dbReference>
<dbReference type="PANTHER" id="PTHR46268">
    <property type="entry name" value="STRESS RESPONSE PROTEIN NHAX"/>
    <property type="match status" value="1"/>
</dbReference>
<dbReference type="PRINTS" id="PR01438">
    <property type="entry name" value="UNVRSLSTRESS"/>
</dbReference>
<organism evidence="3 4">
    <name type="scientific">Poseidonocella sedimentorum</name>
    <dbReference type="NCBI Taxonomy" id="871652"/>
    <lineage>
        <taxon>Bacteria</taxon>
        <taxon>Pseudomonadati</taxon>
        <taxon>Pseudomonadota</taxon>
        <taxon>Alphaproteobacteria</taxon>
        <taxon>Rhodobacterales</taxon>
        <taxon>Roseobacteraceae</taxon>
        <taxon>Poseidonocella</taxon>
    </lineage>
</organism>
<proteinExistence type="inferred from homology"/>
<accession>A0A1I6E5S3</accession>
<dbReference type="PANTHER" id="PTHR46268:SF25">
    <property type="entry name" value="USPA DOMAIN PROTEIN"/>
    <property type="match status" value="1"/>
</dbReference>
<comment type="similarity">
    <text evidence="1">Belongs to the universal stress protein A family.</text>
</comment>
<sequence>MTTKIVVAYDGSDSAVRALEYAMDQAIKAGASVVVAHVLEWSPYTFLTPEEIEERHARREDELKRAKTSVIDPALEKYAASGVTVTGTVKYGHVAETLARLATQEKADQLVVGRQGQSTLSKRFFGSVPMTLAQTTPIALTIIP</sequence>
<dbReference type="SUPFAM" id="SSF52402">
    <property type="entry name" value="Adenine nucleotide alpha hydrolases-like"/>
    <property type="match status" value="1"/>
</dbReference>
<dbReference type="Gene3D" id="3.40.50.620">
    <property type="entry name" value="HUPs"/>
    <property type="match status" value="1"/>
</dbReference>
<reference evidence="3 4" key="1">
    <citation type="submission" date="2016-10" db="EMBL/GenBank/DDBJ databases">
        <authorList>
            <person name="de Groot N.N."/>
        </authorList>
    </citation>
    <scope>NUCLEOTIDE SEQUENCE [LARGE SCALE GENOMIC DNA]</scope>
    <source>
        <strain evidence="4">KMM 9023,NRIC 0796,JCM 17311,KCTC 23692</strain>
    </source>
</reference>
<dbReference type="OrthoDB" id="5186731at2"/>
<dbReference type="InterPro" id="IPR006016">
    <property type="entry name" value="UspA"/>
</dbReference>
<dbReference type="AlphaFoldDB" id="A0A1I6E5S3"/>
<evidence type="ECO:0000313" key="3">
    <source>
        <dbReference type="EMBL" id="SFR13017.1"/>
    </source>
</evidence>
<evidence type="ECO:0000259" key="2">
    <source>
        <dbReference type="Pfam" id="PF00582"/>
    </source>
</evidence>
<evidence type="ECO:0000313" key="4">
    <source>
        <dbReference type="Proteomes" id="UP000199302"/>
    </source>
</evidence>
<feature type="domain" description="UspA" evidence="2">
    <location>
        <begin position="1"/>
        <end position="144"/>
    </location>
</feature>
<protein>
    <submittedName>
        <fullName evidence="3">Nucleotide-binding universal stress protein, UspA family</fullName>
    </submittedName>
</protein>
<dbReference type="RefSeq" id="WP_092081019.1">
    <property type="nucleotide sequence ID" value="NZ_FOYI01000007.1"/>
</dbReference>
<name>A0A1I6E5S3_9RHOB</name>
<evidence type="ECO:0000256" key="1">
    <source>
        <dbReference type="ARBA" id="ARBA00008791"/>
    </source>
</evidence>
<gene>
    <name evidence="3" type="ORF">SAMN04515673_107153</name>
</gene>
<dbReference type="InterPro" id="IPR006015">
    <property type="entry name" value="Universal_stress_UspA"/>
</dbReference>
<dbReference type="CDD" id="cd00293">
    <property type="entry name" value="USP-like"/>
    <property type="match status" value="1"/>
</dbReference>
<keyword evidence="4" id="KW-1185">Reference proteome</keyword>
<dbReference type="STRING" id="871652.SAMN04515673_107153"/>
<dbReference type="Proteomes" id="UP000199302">
    <property type="component" value="Unassembled WGS sequence"/>
</dbReference>
<dbReference type="EMBL" id="FOYI01000007">
    <property type="protein sequence ID" value="SFR13017.1"/>
    <property type="molecule type" value="Genomic_DNA"/>
</dbReference>